<evidence type="ECO:0000313" key="3">
    <source>
        <dbReference type="Proteomes" id="UP000501253"/>
    </source>
</evidence>
<dbReference type="EMBL" id="CP042909">
    <property type="protein sequence ID" value="QJA06589.1"/>
    <property type="molecule type" value="Genomic_DNA"/>
</dbReference>
<reference evidence="2 3" key="1">
    <citation type="submission" date="2019-08" db="EMBL/GenBank/DDBJ databases">
        <title>Complete genome sequence of Thermosulfurimonas marina SU872T, an anaerobic thermophilic chemolithoautotrophic bacterium isolated from a shallow marine hydrothermal vent.</title>
        <authorList>
            <person name="Allioux M."/>
            <person name="Jebbar M."/>
            <person name="Slobodkina G."/>
            <person name="Slobodkin A."/>
            <person name="Moalic Y."/>
            <person name="Frolova A."/>
            <person name="Shao Z."/>
            <person name="Alain K."/>
        </authorList>
    </citation>
    <scope>NUCLEOTIDE SEQUENCE [LARGE SCALE GENOMIC DNA]</scope>
    <source>
        <strain evidence="2 3">SU872</strain>
    </source>
</reference>
<dbReference type="KEGG" id="tmai:FVE67_07175"/>
<accession>A0A6H1WTW3</accession>
<dbReference type="Proteomes" id="UP000501253">
    <property type="component" value="Chromosome"/>
</dbReference>
<protein>
    <recommendedName>
        <fullName evidence="1">PD-(D/E)XK endonuclease-like domain-containing protein</fullName>
    </recommendedName>
</protein>
<evidence type="ECO:0000259" key="1">
    <source>
        <dbReference type="Pfam" id="PF12705"/>
    </source>
</evidence>
<dbReference type="RefSeq" id="WP_168719942.1">
    <property type="nucleotide sequence ID" value="NZ_CP042909.1"/>
</dbReference>
<sequence>MKIRLRQLRRPLRLLGERDRETLLGELAHLTLYFLKDPRDLEGPLSRALALYPEPFPEREALRSRLREVLSRALSHPRMAEYFSSEGEDLREREFLKKGKKGLESLRPDRILLKKDEVLVLEYKLHRPKEKRLYEDYQKQLKEYLEGLREVFPGRVRGVLVFLEPPEVEEVSP</sequence>
<dbReference type="Gene3D" id="3.90.320.10">
    <property type="match status" value="1"/>
</dbReference>
<keyword evidence="3" id="KW-1185">Reference proteome</keyword>
<feature type="domain" description="PD-(D/E)XK endonuclease-like" evidence="1">
    <location>
        <begin position="12"/>
        <end position="164"/>
    </location>
</feature>
<evidence type="ECO:0000313" key="2">
    <source>
        <dbReference type="EMBL" id="QJA06589.1"/>
    </source>
</evidence>
<organism evidence="2 3">
    <name type="scientific">Thermosulfurimonas marina</name>
    <dbReference type="NCBI Taxonomy" id="2047767"/>
    <lineage>
        <taxon>Bacteria</taxon>
        <taxon>Pseudomonadati</taxon>
        <taxon>Thermodesulfobacteriota</taxon>
        <taxon>Thermodesulfobacteria</taxon>
        <taxon>Thermodesulfobacteriales</taxon>
        <taxon>Thermodesulfobacteriaceae</taxon>
        <taxon>Thermosulfurimonas</taxon>
    </lineage>
</organism>
<proteinExistence type="predicted"/>
<gene>
    <name evidence="2" type="ORF">FVE67_07175</name>
</gene>
<name>A0A6H1WTW3_9BACT</name>
<dbReference type="AlphaFoldDB" id="A0A6H1WTW3"/>
<dbReference type="InterPro" id="IPR011604">
    <property type="entry name" value="PDDEXK-like_dom_sf"/>
</dbReference>
<dbReference type="Pfam" id="PF12705">
    <property type="entry name" value="PDDEXK_1"/>
    <property type="match status" value="1"/>
</dbReference>
<dbReference type="InterPro" id="IPR038726">
    <property type="entry name" value="PDDEXK_AddAB-type"/>
</dbReference>